<reference evidence="1 2" key="2">
    <citation type="submission" date="2015-01" db="EMBL/GenBank/DDBJ databases">
        <authorList>
            <consortium name="NBRP consortium"/>
            <person name="Sawabe T."/>
            <person name="Meirelles P."/>
            <person name="Feng G."/>
            <person name="Sayaka M."/>
            <person name="Hattori M."/>
            <person name="Ohkuma M."/>
        </authorList>
    </citation>
    <scope>NUCLEOTIDE SEQUENCE [LARGE SCALE GENOMIC DNA]</scope>
    <source>
        <strain evidence="2">JCM 19241</strain>
    </source>
</reference>
<organism evidence="1 2">
    <name type="scientific">Vibrio ishigakensis</name>
    <dbReference type="NCBI Taxonomy" id="1481914"/>
    <lineage>
        <taxon>Bacteria</taxon>
        <taxon>Pseudomonadati</taxon>
        <taxon>Pseudomonadota</taxon>
        <taxon>Gammaproteobacteria</taxon>
        <taxon>Vibrionales</taxon>
        <taxon>Vibrionaceae</taxon>
        <taxon>Vibrio</taxon>
    </lineage>
</organism>
<gene>
    <name evidence="1" type="ORF">JCM19241_3072</name>
</gene>
<name>A0A0B8Q9K6_9VIBR</name>
<proteinExistence type="predicted"/>
<dbReference type="EMBL" id="BBSC01000001">
    <property type="protein sequence ID" value="GAM73617.1"/>
    <property type="molecule type" value="Genomic_DNA"/>
</dbReference>
<sequence>MFVLFCSEWFRREYQNEWSWNPIFEKLGFQLDASEISKVTKLGIESYWGRSIFRTKVMLTVI</sequence>
<reference evidence="1 2" key="1">
    <citation type="submission" date="2015-01" db="EMBL/GenBank/DDBJ databases">
        <title>Vibrio sp. C94 JCM 19241 whole genome shotgun sequence.</title>
        <authorList>
            <person name="Sawabe T."/>
            <person name="Meirelles P."/>
            <person name="Feng G."/>
            <person name="Sayaka M."/>
            <person name="Hattori M."/>
            <person name="Ohkuma M."/>
        </authorList>
    </citation>
    <scope>NUCLEOTIDE SEQUENCE [LARGE SCALE GENOMIC DNA]</scope>
    <source>
        <strain evidence="2">JCM 19241</strain>
    </source>
</reference>
<evidence type="ECO:0000313" key="1">
    <source>
        <dbReference type="EMBL" id="GAM73617.1"/>
    </source>
</evidence>
<accession>A0A0B8Q9K6</accession>
<dbReference type="Proteomes" id="UP000031666">
    <property type="component" value="Unassembled WGS sequence"/>
</dbReference>
<evidence type="ECO:0000313" key="2">
    <source>
        <dbReference type="Proteomes" id="UP000031666"/>
    </source>
</evidence>
<protein>
    <submittedName>
        <fullName evidence="1">Uncharacterized protein</fullName>
    </submittedName>
</protein>
<comment type="caution">
    <text evidence="1">The sequence shown here is derived from an EMBL/GenBank/DDBJ whole genome shotgun (WGS) entry which is preliminary data.</text>
</comment>
<dbReference type="AlphaFoldDB" id="A0A0B8Q9K6"/>
<dbReference type="STRING" id="1481914.JCM19241_3072"/>